<keyword evidence="3" id="KW-1185">Reference proteome</keyword>
<dbReference type="Gene3D" id="2.60.120.10">
    <property type="entry name" value="Jelly Rolls"/>
    <property type="match status" value="1"/>
</dbReference>
<evidence type="ECO:0000313" key="3">
    <source>
        <dbReference type="Proteomes" id="UP000626370"/>
    </source>
</evidence>
<feature type="domain" description="ChrR-like cupin" evidence="1">
    <location>
        <begin position="144"/>
        <end position="209"/>
    </location>
</feature>
<dbReference type="Proteomes" id="UP000626370">
    <property type="component" value="Unassembled WGS sequence"/>
</dbReference>
<dbReference type="InterPro" id="IPR041916">
    <property type="entry name" value="Anti_sigma_zinc_sf"/>
</dbReference>
<dbReference type="InterPro" id="IPR025979">
    <property type="entry name" value="ChrR-like_cupin_dom"/>
</dbReference>
<name>A0ABQ3IED4_9GAMM</name>
<dbReference type="InterPro" id="IPR012807">
    <property type="entry name" value="Anti-sigma_ChrR"/>
</dbReference>
<dbReference type="Gene3D" id="1.10.10.1320">
    <property type="entry name" value="Anti-sigma factor, zinc-finger domain"/>
    <property type="match status" value="1"/>
</dbReference>
<evidence type="ECO:0000259" key="1">
    <source>
        <dbReference type="Pfam" id="PF12973"/>
    </source>
</evidence>
<dbReference type="InterPro" id="IPR014710">
    <property type="entry name" value="RmlC-like_jellyroll"/>
</dbReference>
<dbReference type="SUPFAM" id="SSF51182">
    <property type="entry name" value="RmlC-like cupins"/>
    <property type="match status" value="1"/>
</dbReference>
<proteinExistence type="predicted"/>
<dbReference type="InterPro" id="IPR011051">
    <property type="entry name" value="RmlC_Cupin_sf"/>
</dbReference>
<gene>
    <name evidence="2" type="primary">chrR</name>
    <name evidence="2" type="ORF">GCM10011501_06950</name>
</gene>
<protein>
    <submittedName>
        <fullName evidence="2">Zinc-binding anti-sigmaE4 factor ChrR</fullName>
    </submittedName>
</protein>
<dbReference type="NCBIfam" id="TIGR02451">
    <property type="entry name" value="anti_sig_ChrR"/>
    <property type="match status" value="1"/>
</dbReference>
<sequence length="232" mass="25845">MIKHHPSFELIQSFVNGDLPASLSAGIAIHADMCPKCQQIISQLTEQVAENSFEETFLDRFIVDDMSDFDDNNMSNNDLKFTDMIDNITSSEEIAVAKTKVEKTINFREKTYQLPSALHSMKLGKTAQIGKLSRARVQLDEGEIHTTLLHISPGGGVPEHTHKGFELTVLLDGSFHDEQGEYVKGDFIMLDSSHQHHPISIQGCLCYTVANDALHFTQGINKLLNPIGAFIY</sequence>
<comment type="caution">
    <text evidence="2">The sequence shown here is derived from an EMBL/GenBank/DDBJ whole genome shotgun (WGS) entry which is preliminary data.</text>
</comment>
<evidence type="ECO:0000313" key="2">
    <source>
        <dbReference type="EMBL" id="GHE81399.1"/>
    </source>
</evidence>
<reference evidence="3" key="1">
    <citation type="journal article" date="2019" name="Int. J. Syst. Evol. Microbiol.">
        <title>The Global Catalogue of Microorganisms (GCM) 10K type strain sequencing project: providing services to taxonomists for standard genome sequencing and annotation.</title>
        <authorList>
            <consortium name="The Broad Institute Genomics Platform"/>
            <consortium name="The Broad Institute Genome Sequencing Center for Infectious Disease"/>
            <person name="Wu L."/>
            <person name="Ma J."/>
        </authorList>
    </citation>
    <scope>NUCLEOTIDE SEQUENCE [LARGE SCALE GENOMIC DNA]</scope>
    <source>
        <strain evidence="3">CGMCC 1.15922</strain>
    </source>
</reference>
<dbReference type="CDD" id="cd20301">
    <property type="entry name" value="cupin_ChrR"/>
    <property type="match status" value="1"/>
</dbReference>
<dbReference type="RefSeq" id="WP_189376709.1">
    <property type="nucleotide sequence ID" value="NZ_BNAH01000002.1"/>
</dbReference>
<dbReference type="Pfam" id="PF12973">
    <property type="entry name" value="Cupin_7"/>
    <property type="match status" value="1"/>
</dbReference>
<accession>A0ABQ3IED4</accession>
<organism evidence="2 3">
    <name type="scientific">Thalassotalea profundi</name>
    <dbReference type="NCBI Taxonomy" id="2036687"/>
    <lineage>
        <taxon>Bacteria</taxon>
        <taxon>Pseudomonadati</taxon>
        <taxon>Pseudomonadota</taxon>
        <taxon>Gammaproteobacteria</taxon>
        <taxon>Alteromonadales</taxon>
        <taxon>Colwelliaceae</taxon>
        <taxon>Thalassotalea</taxon>
    </lineage>
</organism>
<dbReference type="EMBL" id="BNAH01000002">
    <property type="protein sequence ID" value="GHE81399.1"/>
    <property type="molecule type" value="Genomic_DNA"/>
</dbReference>